<evidence type="ECO:0000313" key="3">
    <source>
        <dbReference type="Proteomes" id="UP000028760"/>
    </source>
</evidence>
<dbReference type="OMA" id="MSGSKNT"/>
<dbReference type="Ensembl" id="ENSPFOT00000020791.1">
    <property type="protein sequence ID" value="ENSPFOP00000020765.1"/>
    <property type="gene ID" value="ENSPFOG00000020641.1"/>
</dbReference>
<dbReference type="GeneTree" id="ENSGT01090000260166"/>
<evidence type="ECO:0000313" key="2">
    <source>
        <dbReference type="Ensembl" id="ENSPFOP00000020765.1"/>
    </source>
</evidence>
<keyword evidence="1" id="KW-0175">Coiled coil</keyword>
<dbReference type="Gene3D" id="3.30.70.1820">
    <property type="entry name" value="L1 transposable element, RRM domain"/>
    <property type="match status" value="1"/>
</dbReference>
<name>A0A087YRW2_POEFO</name>
<dbReference type="AlphaFoldDB" id="A0A087YRW2"/>
<evidence type="ECO:0000256" key="1">
    <source>
        <dbReference type="SAM" id="Coils"/>
    </source>
</evidence>
<feature type="coiled-coil region" evidence="1">
    <location>
        <begin position="73"/>
        <end position="114"/>
    </location>
</feature>
<dbReference type="PANTHER" id="PTHR11505">
    <property type="entry name" value="L1 TRANSPOSABLE ELEMENT-RELATED"/>
    <property type="match status" value="1"/>
</dbReference>
<organism evidence="2 3">
    <name type="scientific">Poecilia formosa</name>
    <name type="common">Amazon molly</name>
    <name type="synonym">Limia formosa</name>
    <dbReference type="NCBI Taxonomy" id="48698"/>
    <lineage>
        <taxon>Eukaryota</taxon>
        <taxon>Metazoa</taxon>
        <taxon>Chordata</taxon>
        <taxon>Craniata</taxon>
        <taxon>Vertebrata</taxon>
        <taxon>Euteleostomi</taxon>
        <taxon>Actinopterygii</taxon>
        <taxon>Neopterygii</taxon>
        <taxon>Teleostei</taxon>
        <taxon>Neoteleostei</taxon>
        <taxon>Acanthomorphata</taxon>
        <taxon>Ovalentaria</taxon>
        <taxon>Atherinomorphae</taxon>
        <taxon>Cyprinodontiformes</taxon>
        <taxon>Poeciliidae</taxon>
        <taxon>Poeciliinae</taxon>
        <taxon>Poecilia</taxon>
    </lineage>
</organism>
<reference evidence="3" key="1">
    <citation type="submission" date="2013-10" db="EMBL/GenBank/DDBJ databases">
        <authorList>
            <person name="Schartl M."/>
            <person name="Warren W."/>
        </authorList>
    </citation>
    <scope>NUCLEOTIDE SEQUENCE [LARGE SCALE GENOMIC DNA]</scope>
    <source>
        <strain evidence="3">female</strain>
    </source>
</reference>
<evidence type="ECO:0008006" key="4">
    <source>
        <dbReference type="Google" id="ProtNLM"/>
    </source>
</evidence>
<protein>
    <recommendedName>
        <fullName evidence="4">L1 transposable element RRM domain-containing protein</fullName>
    </recommendedName>
</protein>
<dbReference type="EMBL" id="AYCK01025950">
    <property type="status" value="NOT_ANNOTATED_CDS"/>
    <property type="molecule type" value="Genomic_DNA"/>
</dbReference>
<dbReference type="Proteomes" id="UP000028760">
    <property type="component" value="Unassembled WGS sequence"/>
</dbReference>
<reference evidence="2" key="2">
    <citation type="submission" date="2025-08" db="UniProtKB">
        <authorList>
            <consortium name="Ensembl"/>
        </authorList>
    </citation>
    <scope>IDENTIFICATION</scope>
</reference>
<dbReference type="STRING" id="48698.ENSPFOP00000020765"/>
<reference evidence="2" key="3">
    <citation type="submission" date="2025-09" db="UniProtKB">
        <authorList>
            <consortium name="Ensembl"/>
        </authorList>
    </citation>
    <scope>IDENTIFICATION</scope>
</reference>
<dbReference type="InterPro" id="IPR004244">
    <property type="entry name" value="Transposase_22"/>
</dbReference>
<accession>A0A087YRW2</accession>
<sequence length="267" mass="29677">KNDKATRSRADHEAPADPDANSMLLTKMQEMLNDSRTDLINRFEKIVSNVVKREISAAVTPLEAKIASFGNAIQDLERSASDQDGRLAALEASVNSLNVLVDTLSKKCEDLEGRSRLNNIRLVGVSEGSEGQQPTKFASTLLQDLLGLDAKPALDQAHRTLRARPAEGQPPRPFVVRVTLLQERNEILRRARESYPLLYKGKRVFIFPDYSTSVAKKRASFTKVKKELHSCPGIKFGLLFPAILRITLPNGQIRKFEDPALAADFVE</sequence>
<keyword evidence="3" id="KW-1185">Reference proteome</keyword>
<proteinExistence type="predicted"/>